<dbReference type="AlphaFoldDB" id="A0A2K3JKY0"/>
<feature type="region of interest" description="Disordered" evidence="1">
    <location>
        <begin position="14"/>
        <end position="42"/>
    </location>
</feature>
<reference evidence="2 3" key="1">
    <citation type="journal article" date="2014" name="Am. J. Bot.">
        <title>Genome assembly and annotation for red clover (Trifolium pratense; Fabaceae).</title>
        <authorList>
            <person name="Istvanek J."/>
            <person name="Jaros M."/>
            <person name="Krenek A."/>
            <person name="Repkova J."/>
        </authorList>
    </citation>
    <scope>NUCLEOTIDE SEQUENCE [LARGE SCALE GENOMIC DNA]</scope>
    <source>
        <strain evidence="3">cv. Tatra</strain>
        <tissue evidence="2">Young leaves</tissue>
    </source>
</reference>
<organism evidence="2 3">
    <name type="scientific">Trifolium pratense</name>
    <name type="common">Red clover</name>
    <dbReference type="NCBI Taxonomy" id="57577"/>
    <lineage>
        <taxon>Eukaryota</taxon>
        <taxon>Viridiplantae</taxon>
        <taxon>Streptophyta</taxon>
        <taxon>Embryophyta</taxon>
        <taxon>Tracheophyta</taxon>
        <taxon>Spermatophyta</taxon>
        <taxon>Magnoliopsida</taxon>
        <taxon>eudicotyledons</taxon>
        <taxon>Gunneridae</taxon>
        <taxon>Pentapetalae</taxon>
        <taxon>rosids</taxon>
        <taxon>fabids</taxon>
        <taxon>Fabales</taxon>
        <taxon>Fabaceae</taxon>
        <taxon>Papilionoideae</taxon>
        <taxon>50 kb inversion clade</taxon>
        <taxon>NPAAA clade</taxon>
        <taxon>Hologalegina</taxon>
        <taxon>IRL clade</taxon>
        <taxon>Trifolieae</taxon>
        <taxon>Trifolium</taxon>
    </lineage>
</organism>
<dbReference type="Proteomes" id="UP000236291">
    <property type="component" value="Unassembled WGS sequence"/>
</dbReference>
<accession>A0A2K3JKY0</accession>
<sequence length="42" mass="4407">VFVGNAFAGHGSCEFPGSKNVSNKTKEVVNSTHTSNAGEKLR</sequence>
<protein>
    <submittedName>
        <fullName evidence="2">Glucan endo-13-beta-glucosidase</fullName>
    </submittedName>
</protein>
<dbReference type="EMBL" id="ASHM01068865">
    <property type="protein sequence ID" value="PNX54693.1"/>
    <property type="molecule type" value="Genomic_DNA"/>
</dbReference>
<feature type="non-terminal residue" evidence="2">
    <location>
        <position position="1"/>
    </location>
</feature>
<reference evidence="2 3" key="2">
    <citation type="journal article" date="2017" name="Front. Plant Sci.">
        <title>Gene Classification and Mining of Molecular Markers Useful in Red Clover (Trifolium pratense) Breeding.</title>
        <authorList>
            <person name="Istvanek J."/>
            <person name="Dluhosova J."/>
            <person name="Dluhos P."/>
            <person name="Patkova L."/>
            <person name="Nedelnik J."/>
            <person name="Repkova J."/>
        </authorList>
    </citation>
    <scope>NUCLEOTIDE SEQUENCE [LARGE SCALE GENOMIC DNA]</scope>
    <source>
        <strain evidence="3">cv. Tatra</strain>
        <tissue evidence="2">Young leaves</tissue>
    </source>
</reference>
<evidence type="ECO:0000256" key="1">
    <source>
        <dbReference type="SAM" id="MobiDB-lite"/>
    </source>
</evidence>
<feature type="compositionally biased region" description="Polar residues" evidence="1">
    <location>
        <begin position="19"/>
        <end position="42"/>
    </location>
</feature>
<name>A0A2K3JKY0_TRIPR</name>
<evidence type="ECO:0000313" key="2">
    <source>
        <dbReference type="EMBL" id="PNX54693.1"/>
    </source>
</evidence>
<proteinExistence type="predicted"/>
<evidence type="ECO:0000313" key="3">
    <source>
        <dbReference type="Proteomes" id="UP000236291"/>
    </source>
</evidence>
<comment type="caution">
    <text evidence="2">The sequence shown here is derived from an EMBL/GenBank/DDBJ whole genome shotgun (WGS) entry which is preliminary data.</text>
</comment>
<gene>
    <name evidence="2" type="ORF">L195_g048314</name>
</gene>